<dbReference type="Proteomes" id="UP000824200">
    <property type="component" value="Unassembled WGS sequence"/>
</dbReference>
<dbReference type="EMBL" id="DVHL01000002">
    <property type="protein sequence ID" value="HIR65288.1"/>
    <property type="molecule type" value="Genomic_DNA"/>
</dbReference>
<accession>A0A9D1J7D9</accession>
<dbReference type="AlphaFoldDB" id="A0A9D1J7D9"/>
<gene>
    <name evidence="1" type="ORF">IAC95_00125</name>
</gene>
<reference evidence="1" key="2">
    <citation type="journal article" date="2021" name="PeerJ">
        <title>Extensive microbial diversity within the chicken gut microbiome revealed by metagenomics and culture.</title>
        <authorList>
            <person name="Gilroy R."/>
            <person name="Ravi A."/>
            <person name="Getino M."/>
            <person name="Pursley I."/>
            <person name="Horton D.L."/>
            <person name="Alikhan N.F."/>
            <person name="Baker D."/>
            <person name="Gharbi K."/>
            <person name="Hall N."/>
            <person name="Watson M."/>
            <person name="Adriaenssens E.M."/>
            <person name="Foster-Nyarko E."/>
            <person name="Jarju S."/>
            <person name="Secka A."/>
            <person name="Antonio M."/>
            <person name="Oren A."/>
            <person name="Chaudhuri R.R."/>
            <person name="La Ragione R."/>
            <person name="Hildebrand F."/>
            <person name="Pallen M.J."/>
        </authorList>
    </citation>
    <scope>NUCLEOTIDE SEQUENCE</scope>
    <source>
        <strain evidence="1">CHK121-14286</strain>
    </source>
</reference>
<comment type="caution">
    <text evidence="1">The sequence shown here is derived from an EMBL/GenBank/DDBJ whole genome shotgun (WGS) entry which is preliminary data.</text>
</comment>
<organism evidence="1 2">
    <name type="scientific">Candidatus Fimimonas gallinarum</name>
    <dbReference type="NCBI Taxonomy" id="2840821"/>
    <lineage>
        <taxon>Bacteria</taxon>
        <taxon>Pseudomonadati</taxon>
        <taxon>Myxococcota</taxon>
        <taxon>Myxococcia</taxon>
        <taxon>Myxococcales</taxon>
        <taxon>Cystobacterineae</taxon>
        <taxon>Myxococcaceae</taxon>
        <taxon>Myxococcaceae incertae sedis</taxon>
        <taxon>Candidatus Fimimonas</taxon>
    </lineage>
</organism>
<evidence type="ECO:0000313" key="2">
    <source>
        <dbReference type="Proteomes" id="UP000824200"/>
    </source>
</evidence>
<sequence>MKNQSINFQRAQNMLLQDKFNFHRQQFAKDLANFLSDYFTFDGLALDVVEGKTCDLVICVNVSNVKKTRVV</sequence>
<protein>
    <submittedName>
        <fullName evidence="1">Uncharacterized protein</fullName>
    </submittedName>
</protein>
<evidence type="ECO:0000313" key="1">
    <source>
        <dbReference type="EMBL" id="HIR65288.1"/>
    </source>
</evidence>
<name>A0A9D1J7D9_9BACT</name>
<reference evidence="1" key="1">
    <citation type="submission" date="2020-10" db="EMBL/GenBank/DDBJ databases">
        <authorList>
            <person name="Gilroy R."/>
        </authorList>
    </citation>
    <scope>NUCLEOTIDE SEQUENCE</scope>
    <source>
        <strain evidence="1">CHK121-14286</strain>
    </source>
</reference>
<proteinExistence type="predicted"/>